<feature type="coiled-coil region" evidence="1">
    <location>
        <begin position="38"/>
        <end position="65"/>
    </location>
</feature>
<dbReference type="AlphaFoldDB" id="A0A0D9X0B8"/>
<keyword evidence="3" id="KW-1185">Reference proteome</keyword>
<dbReference type="Gramene" id="LPERR07G16060.1">
    <property type="protein sequence ID" value="LPERR07G16060.1"/>
    <property type="gene ID" value="LPERR07G16060"/>
</dbReference>
<name>A0A0D9X0B8_9ORYZ</name>
<sequence>MRPRRLKGQLAEELAAAAEMSARMADLDQHLDRFERGVDDFGRVMDEMMEEQEELEQLFPELRQRSPWEKAKEAIRLRRRRSGAKVAPATAESEMITLGPALTRLLERSGNTQVLEEIAALNQAIMQSYA</sequence>
<reference evidence="2" key="3">
    <citation type="submission" date="2015-04" db="UniProtKB">
        <authorList>
            <consortium name="EnsemblPlants"/>
        </authorList>
    </citation>
    <scope>IDENTIFICATION</scope>
</reference>
<accession>A0A0D9X0B8</accession>
<evidence type="ECO:0000313" key="3">
    <source>
        <dbReference type="Proteomes" id="UP000032180"/>
    </source>
</evidence>
<dbReference type="Proteomes" id="UP000032180">
    <property type="component" value="Chromosome 7"/>
</dbReference>
<evidence type="ECO:0000313" key="2">
    <source>
        <dbReference type="EnsemblPlants" id="LPERR07G16060.1"/>
    </source>
</evidence>
<protein>
    <submittedName>
        <fullName evidence="2">Uncharacterized protein</fullName>
    </submittedName>
</protein>
<evidence type="ECO:0000256" key="1">
    <source>
        <dbReference type="SAM" id="Coils"/>
    </source>
</evidence>
<keyword evidence="1" id="KW-0175">Coiled coil</keyword>
<reference evidence="2 3" key="1">
    <citation type="submission" date="2012-08" db="EMBL/GenBank/DDBJ databases">
        <title>Oryza genome evolution.</title>
        <authorList>
            <person name="Wing R.A."/>
        </authorList>
    </citation>
    <scope>NUCLEOTIDE SEQUENCE</scope>
</reference>
<organism evidence="2 3">
    <name type="scientific">Leersia perrieri</name>
    <dbReference type="NCBI Taxonomy" id="77586"/>
    <lineage>
        <taxon>Eukaryota</taxon>
        <taxon>Viridiplantae</taxon>
        <taxon>Streptophyta</taxon>
        <taxon>Embryophyta</taxon>
        <taxon>Tracheophyta</taxon>
        <taxon>Spermatophyta</taxon>
        <taxon>Magnoliopsida</taxon>
        <taxon>Liliopsida</taxon>
        <taxon>Poales</taxon>
        <taxon>Poaceae</taxon>
        <taxon>BOP clade</taxon>
        <taxon>Oryzoideae</taxon>
        <taxon>Oryzeae</taxon>
        <taxon>Oryzinae</taxon>
        <taxon>Leersia</taxon>
    </lineage>
</organism>
<proteinExistence type="predicted"/>
<dbReference type="EnsemblPlants" id="LPERR07G16060.1">
    <property type="protein sequence ID" value="LPERR07G16060.1"/>
    <property type="gene ID" value="LPERR07G16060"/>
</dbReference>
<reference evidence="3" key="2">
    <citation type="submission" date="2013-12" db="EMBL/GenBank/DDBJ databases">
        <authorList>
            <person name="Yu Y."/>
            <person name="Lee S."/>
            <person name="de Baynast K."/>
            <person name="Wissotski M."/>
            <person name="Liu L."/>
            <person name="Talag J."/>
            <person name="Goicoechea J."/>
            <person name="Angelova A."/>
            <person name="Jetty R."/>
            <person name="Kudrna D."/>
            <person name="Golser W."/>
            <person name="Rivera L."/>
            <person name="Zhang J."/>
            <person name="Wing R."/>
        </authorList>
    </citation>
    <scope>NUCLEOTIDE SEQUENCE</scope>
</reference>
<dbReference type="HOGENOM" id="CLU_1941155_0_0_1"/>